<sequence>MSTGQEIPGTPQGPDLPTQTLRHGDDVNSQQPTPPTHPPSVASRQPSIREPVPASDLPLRAAPELPAPRPLHSYVHEGGKEIKVEDPDCYEPS</sequence>
<comment type="caution">
    <text evidence="2">The sequence shown here is derived from an EMBL/GenBank/DDBJ whole genome shotgun (WGS) entry which is preliminary data.</text>
</comment>
<organism evidence="2 3">
    <name type="scientific">Helicocarpus griseus UAMH5409</name>
    <dbReference type="NCBI Taxonomy" id="1447875"/>
    <lineage>
        <taxon>Eukaryota</taxon>
        <taxon>Fungi</taxon>
        <taxon>Dikarya</taxon>
        <taxon>Ascomycota</taxon>
        <taxon>Pezizomycotina</taxon>
        <taxon>Eurotiomycetes</taxon>
        <taxon>Eurotiomycetidae</taxon>
        <taxon>Onygenales</taxon>
        <taxon>Ajellomycetaceae</taxon>
        <taxon>Helicocarpus</taxon>
    </lineage>
</organism>
<feature type="region of interest" description="Disordered" evidence="1">
    <location>
        <begin position="1"/>
        <end position="93"/>
    </location>
</feature>
<keyword evidence="3" id="KW-1185">Reference proteome</keyword>
<dbReference type="EMBL" id="PDNB01000260">
    <property type="protein sequence ID" value="PGG97010.1"/>
    <property type="molecule type" value="Genomic_DNA"/>
</dbReference>
<name>A0A2B7WKE7_9EURO</name>
<protein>
    <submittedName>
        <fullName evidence="2">Uncharacterized protein</fullName>
    </submittedName>
</protein>
<gene>
    <name evidence="2" type="ORF">AJ79_09369</name>
</gene>
<evidence type="ECO:0000256" key="1">
    <source>
        <dbReference type="SAM" id="MobiDB-lite"/>
    </source>
</evidence>
<accession>A0A2B7WKE7</accession>
<feature type="compositionally biased region" description="Basic and acidic residues" evidence="1">
    <location>
        <begin position="74"/>
        <end position="86"/>
    </location>
</feature>
<evidence type="ECO:0000313" key="3">
    <source>
        <dbReference type="Proteomes" id="UP000223968"/>
    </source>
</evidence>
<dbReference type="Proteomes" id="UP000223968">
    <property type="component" value="Unassembled WGS sequence"/>
</dbReference>
<proteinExistence type="predicted"/>
<evidence type="ECO:0000313" key="2">
    <source>
        <dbReference type="EMBL" id="PGG97010.1"/>
    </source>
</evidence>
<reference evidence="2 3" key="1">
    <citation type="submission" date="2017-10" db="EMBL/GenBank/DDBJ databases">
        <title>Comparative genomics in systemic dimorphic fungi from Ajellomycetaceae.</title>
        <authorList>
            <person name="Munoz J.F."/>
            <person name="Mcewen J.G."/>
            <person name="Clay O.K."/>
            <person name="Cuomo C.A."/>
        </authorList>
    </citation>
    <scope>NUCLEOTIDE SEQUENCE [LARGE SCALE GENOMIC DNA]</scope>
    <source>
        <strain evidence="2 3">UAMH5409</strain>
    </source>
</reference>
<dbReference type="AlphaFoldDB" id="A0A2B7WKE7"/>